<dbReference type="PANTHER" id="PTHR35174:SF3">
    <property type="entry name" value="BLL7171 PROTEIN"/>
    <property type="match status" value="1"/>
</dbReference>
<feature type="domain" description="YCII-related" evidence="2">
    <location>
        <begin position="47"/>
        <end position="112"/>
    </location>
</feature>
<dbReference type="SUPFAM" id="SSF54909">
    <property type="entry name" value="Dimeric alpha+beta barrel"/>
    <property type="match status" value="1"/>
</dbReference>
<gene>
    <name evidence="3" type="ORF">FUAX_02460</name>
</gene>
<dbReference type="InterPro" id="IPR011008">
    <property type="entry name" value="Dimeric_a/b-barrel"/>
</dbReference>
<evidence type="ECO:0000259" key="2">
    <source>
        <dbReference type="Pfam" id="PF03795"/>
    </source>
</evidence>
<protein>
    <recommendedName>
        <fullName evidence="2">YCII-related domain-containing protein</fullName>
    </recommendedName>
</protein>
<evidence type="ECO:0000313" key="3">
    <source>
        <dbReference type="EMBL" id="BDD07814.1"/>
    </source>
</evidence>
<dbReference type="Pfam" id="PF03795">
    <property type="entry name" value="YCII"/>
    <property type="match status" value="1"/>
</dbReference>
<accession>A0AAU9C731</accession>
<reference evidence="3 4" key="1">
    <citation type="submission" date="2021-12" db="EMBL/GenBank/DDBJ databases">
        <title>Genome sequencing of bacteria with rrn-lacking chromosome and rrn-plasmid.</title>
        <authorList>
            <person name="Anda M."/>
            <person name="Iwasaki W."/>
        </authorList>
    </citation>
    <scope>NUCLEOTIDE SEQUENCE [LARGE SCALE GENOMIC DNA]</scope>
    <source>
        <strain evidence="3 4">DSM 100852</strain>
    </source>
</reference>
<dbReference type="EMBL" id="AP025314">
    <property type="protein sequence ID" value="BDD07814.1"/>
    <property type="molecule type" value="Genomic_DNA"/>
</dbReference>
<evidence type="ECO:0000313" key="4">
    <source>
        <dbReference type="Proteomes" id="UP001348817"/>
    </source>
</evidence>
<comment type="similarity">
    <text evidence="1">Belongs to the YciI family.</text>
</comment>
<name>A0AAU9C731_9BACT</name>
<sequence>MNEYLVIIRGGEEIAATKSAEEMQEHMGRWQDWLSGMPSEETFVGGEPLMEEGKTLIDGGKTIIDRPLAEGKELVGGYLIFKAKSLDEATELAKGCPGFEHDCTLEVRQIRPVE</sequence>
<dbReference type="KEGG" id="fax:FUAX_02460"/>
<dbReference type="InterPro" id="IPR005545">
    <property type="entry name" value="YCII"/>
</dbReference>
<proteinExistence type="inferred from homology"/>
<dbReference type="PANTHER" id="PTHR35174">
    <property type="entry name" value="BLL7171 PROTEIN-RELATED"/>
    <property type="match status" value="1"/>
</dbReference>
<organism evidence="3 4">
    <name type="scientific">Fulvitalea axinellae</name>
    <dbReference type="NCBI Taxonomy" id="1182444"/>
    <lineage>
        <taxon>Bacteria</taxon>
        <taxon>Pseudomonadati</taxon>
        <taxon>Bacteroidota</taxon>
        <taxon>Cytophagia</taxon>
        <taxon>Cytophagales</taxon>
        <taxon>Persicobacteraceae</taxon>
        <taxon>Fulvitalea</taxon>
    </lineage>
</organism>
<dbReference type="RefSeq" id="WP_338393118.1">
    <property type="nucleotide sequence ID" value="NZ_AP025314.1"/>
</dbReference>
<dbReference type="AlphaFoldDB" id="A0AAU9C731"/>
<dbReference type="Proteomes" id="UP001348817">
    <property type="component" value="Chromosome"/>
</dbReference>
<evidence type="ECO:0000256" key="1">
    <source>
        <dbReference type="ARBA" id="ARBA00007689"/>
    </source>
</evidence>
<dbReference type="Gene3D" id="3.30.70.1060">
    <property type="entry name" value="Dimeric alpha+beta barrel"/>
    <property type="match status" value="1"/>
</dbReference>
<keyword evidence="4" id="KW-1185">Reference proteome</keyword>